<dbReference type="GO" id="GO:0005762">
    <property type="term" value="C:mitochondrial large ribosomal subunit"/>
    <property type="evidence" value="ECO:0007669"/>
    <property type="project" value="TreeGrafter"/>
</dbReference>
<accession>A0AA36AWS8</accession>
<dbReference type="GO" id="GO:0005743">
    <property type="term" value="C:mitochondrial inner membrane"/>
    <property type="evidence" value="ECO:0007669"/>
    <property type="project" value="UniProtKB-ARBA"/>
</dbReference>
<dbReference type="Pfam" id="PF01161">
    <property type="entry name" value="PBP"/>
    <property type="match status" value="1"/>
</dbReference>
<dbReference type="EMBL" id="OX597818">
    <property type="protein sequence ID" value="CAI9723011.1"/>
    <property type="molecule type" value="Genomic_DNA"/>
</dbReference>
<evidence type="ECO:0000256" key="1">
    <source>
        <dbReference type="ARBA" id="ARBA00004173"/>
    </source>
</evidence>
<evidence type="ECO:0000313" key="11">
    <source>
        <dbReference type="Proteomes" id="UP001162480"/>
    </source>
</evidence>
<protein>
    <recommendedName>
        <fullName evidence="8">Large ribosomal subunit protein mL38</fullName>
    </recommendedName>
    <alternativeName>
        <fullName evidence="9">39S ribosomal protein L38, mitochondrial</fullName>
    </alternativeName>
</protein>
<evidence type="ECO:0000256" key="8">
    <source>
        <dbReference type="ARBA" id="ARBA00039444"/>
    </source>
</evidence>
<evidence type="ECO:0000256" key="7">
    <source>
        <dbReference type="ARBA" id="ARBA00038016"/>
    </source>
</evidence>
<evidence type="ECO:0000256" key="6">
    <source>
        <dbReference type="ARBA" id="ARBA00023274"/>
    </source>
</evidence>
<sequence length="426" mass="50653">MKEVKIILSQEELSVLVSVTMAATLRKNFGKLRLFGRISPIATRISSLYTRPIQPILTFEDRMKEINKKDPVLNPDINIGLPLPKPSSTRKNKNRFKQWNIERLKLEQDSRLLKLEIDPEKVKEESIKEQWPNNVHRIIKHYGIYRDLFDNAHFYPQPVLNVFYDYDEEFTTIVYNGNKILPSEASVVPYIKLNLPSEEKDSSFWSLILTSPDEHLQDNTMEYLHWFVGNIPNDQIENGEVICNYLPPFPLKGTGFHRYVFLLYKQNKKLDFSSELRPPNCKSLEERTFKNLDFYKKFEDDLTPVGLQFFQSEWDKSVTQVFHDILEMPEPSFEFIYPVRYHPKEKKWPHKKPFNKYLDIYRDSKSINEEILKEKLKTSSPFKPPSPRPLYPNSYTIPLTYPKWYRSKLSNMRLGKNQWKDLHKHD</sequence>
<dbReference type="Proteomes" id="UP001162480">
    <property type="component" value="Chromosome 5"/>
</dbReference>
<dbReference type="InterPro" id="IPR036610">
    <property type="entry name" value="PEBP-like_sf"/>
</dbReference>
<keyword evidence="3" id="KW-0689">Ribosomal protein</keyword>
<comment type="similarity">
    <text evidence="7">Belongs to the phosphatidylethanolamine-binding protein family. Mitochondrion-specific ribosomal protein mL38 subfamily.</text>
</comment>
<reference evidence="10" key="1">
    <citation type="submission" date="2023-08" db="EMBL/GenBank/DDBJ databases">
        <authorList>
            <person name="Alioto T."/>
            <person name="Alioto T."/>
            <person name="Gomez Garrido J."/>
        </authorList>
    </citation>
    <scope>NUCLEOTIDE SEQUENCE</scope>
</reference>
<dbReference type="SUPFAM" id="SSF49777">
    <property type="entry name" value="PEBP-like"/>
    <property type="match status" value="1"/>
</dbReference>
<organism evidence="10 11">
    <name type="scientific">Octopus vulgaris</name>
    <name type="common">Common octopus</name>
    <dbReference type="NCBI Taxonomy" id="6645"/>
    <lineage>
        <taxon>Eukaryota</taxon>
        <taxon>Metazoa</taxon>
        <taxon>Spiralia</taxon>
        <taxon>Lophotrochozoa</taxon>
        <taxon>Mollusca</taxon>
        <taxon>Cephalopoda</taxon>
        <taxon>Coleoidea</taxon>
        <taxon>Octopodiformes</taxon>
        <taxon>Octopoda</taxon>
        <taxon>Incirrata</taxon>
        <taxon>Octopodidae</taxon>
        <taxon>Octopus</taxon>
    </lineage>
</organism>
<keyword evidence="6" id="KW-0687">Ribonucleoprotein</keyword>
<dbReference type="FunFam" id="3.90.280.10:FF:000002">
    <property type="entry name" value="39S ribosomal protein L38, mitochondrial"/>
    <property type="match status" value="1"/>
</dbReference>
<keyword evidence="5" id="KW-0496">Mitochondrion</keyword>
<proteinExistence type="inferred from homology"/>
<dbReference type="InterPro" id="IPR008914">
    <property type="entry name" value="PEBP"/>
</dbReference>
<evidence type="ECO:0000256" key="4">
    <source>
        <dbReference type="ARBA" id="ARBA00023054"/>
    </source>
</evidence>
<evidence type="ECO:0000313" key="10">
    <source>
        <dbReference type="EMBL" id="CAI9723011.1"/>
    </source>
</evidence>
<dbReference type="PANTHER" id="PTHR11362">
    <property type="entry name" value="PHOSPHATIDYLETHANOLAMINE-BINDING PROTEIN"/>
    <property type="match status" value="1"/>
</dbReference>
<evidence type="ECO:0000256" key="2">
    <source>
        <dbReference type="ARBA" id="ARBA00022946"/>
    </source>
</evidence>
<dbReference type="PANTHER" id="PTHR11362:SF133">
    <property type="entry name" value="LARGE RIBOSOMAL SUBUNIT PROTEIN ML38"/>
    <property type="match status" value="1"/>
</dbReference>
<gene>
    <name evidence="10" type="ORF">OCTVUL_1B023948</name>
</gene>
<name>A0AA36AWS8_OCTVU</name>
<keyword evidence="2" id="KW-0809">Transit peptide</keyword>
<evidence type="ECO:0000256" key="3">
    <source>
        <dbReference type="ARBA" id="ARBA00022980"/>
    </source>
</evidence>
<dbReference type="AlphaFoldDB" id="A0AA36AWS8"/>
<evidence type="ECO:0000256" key="5">
    <source>
        <dbReference type="ARBA" id="ARBA00023128"/>
    </source>
</evidence>
<keyword evidence="4" id="KW-0175">Coiled coil</keyword>
<keyword evidence="11" id="KW-1185">Reference proteome</keyword>
<dbReference type="CDD" id="cd00866">
    <property type="entry name" value="PEBP_euk"/>
    <property type="match status" value="1"/>
</dbReference>
<evidence type="ECO:0000256" key="9">
    <source>
        <dbReference type="ARBA" id="ARBA00041206"/>
    </source>
</evidence>
<comment type="subcellular location">
    <subcellularLocation>
        <location evidence="1">Mitochondrion</location>
    </subcellularLocation>
</comment>
<dbReference type="Gene3D" id="3.90.280.10">
    <property type="entry name" value="PEBP-like"/>
    <property type="match status" value="1"/>
</dbReference>
<dbReference type="InterPro" id="IPR035810">
    <property type="entry name" value="PEBP_euk"/>
</dbReference>